<proteinExistence type="predicted"/>
<keyword evidence="8" id="KW-1185">Reference proteome</keyword>
<comment type="caution">
    <text evidence="7">The sequence shown here is derived from an EMBL/GenBank/DDBJ whole genome shotgun (WGS) entry which is preliminary data.</text>
</comment>
<feature type="transmembrane region" description="Helical" evidence="6">
    <location>
        <begin position="275"/>
        <end position="296"/>
    </location>
</feature>
<feature type="transmembrane region" description="Helical" evidence="6">
    <location>
        <begin position="238"/>
        <end position="255"/>
    </location>
</feature>
<evidence type="ECO:0000256" key="2">
    <source>
        <dbReference type="ARBA" id="ARBA00022448"/>
    </source>
</evidence>
<dbReference type="InterPro" id="IPR002293">
    <property type="entry name" value="AA/rel_permease1"/>
</dbReference>
<name>A0A364L1Y3_TALAM</name>
<feature type="transmembrane region" description="Helical" evidence="6">
    <location>
        <begin position="53"/>
        <end position="80"/>
    </location>
</feature>
<dbReference type="GO" id="GO:0016020">
    <property type="term" value="C:membrane"/>
    <property type="evidence" value="ECO:0007669"/>
    <property type="project" value="UniProtKB-SubCell"/>
</dbReference>
<feature type="transmembrane region" description="Helical" evidence="6">
    <location>
        <begin position="403"/>
        <end position="427"/>
    </location>
</feature>
<dbReference type="RefSeq" id="XP_040734339.1">
    <property type="nucleotide sequence ID" value="XM_040878354.1"/>
</dbReference>
<reference evidence="7 8" key="1">
    <citation type="journal article" date="2017" name="Biotechnol. Biofuels">
        <title>Differential beta-glucosidase expression as a function of carbon source availability in Talaromyces amestolkiae: a genomic and proteomic approach.</title>
        <authorList>
            <person name="de Eugenio L.I."/>
            <person name="Mendez-Liter J.A."/>
            <person name="Nieto-Dominguez M."/>
            <person name="Alonso L."/>
            <person name="Gil-Munoz J."/>
            <person name="Barriuso J."/>
            <person name="Prieto A."/>
            <person name="Martinez M.J."/>
        </authorList>
    </citation>
    <scope>NUCLEOTIDE SEQUENCE [LARGE SCALE GENOMIC DNA]</scope>
    <source>
        <strain evidence="7 8">CIB</strain>
    </source>
</reference>
<evidence type="ECO:0000256" key="5">
    <source>
        <dbReference type="ARBA" id="ARBA00023136"/>
    </source>
</evidence>
<evidence type="ECO:0000256" key="6">
    <source>
        <dbReference type="SAM" id="Phobius"/>
    </source>
</evidence>
<evidence type="ECO:0008006" key="9">
    <source>
        <dbReference type="Google" id="ProtNLM"/>
    </source>
</evidence>
<keyword evidence="2" id="KW-0813">Transport</keyword>
<feature type="transmembrane region" description="Helical" evidence="6">
    <location>
        <begin position="325"/>
        <end position="354"/>
    </location>
</feature>
<organism evidence="7 8">
    <name type="scientific">Talaromyces amestolkiae</name>
    <dbReference type="NCBI Taxonomy" id="1196081"/>
    <lineage>
        <taxon>Eukaryota</taxon>
        <taxon>Fungi</taxon>
        <taxon>Dikarya</taxon>
        <taxon>Ascomycota</taxon>
        <taxon>Pezizomycotina</taxon>
        <taxon>Eurotiomycetes</taxon>
        <taxon>Eurotiomycetidae</taxon>
        <taxon>Eurotiales</taxon>
        <taxon>Trichocomaceae</taxon>
        <taxon>Talaromyces</taxon>
        <taxon>Talaromyces sect. Talaromyces</taxon>
    </lineage>
</organism>
<dbReference type="AlphaFoldDB" id="A0A364L1Y3"/>
<evidence type="ECO:0000256" key="3">
    <source>
        <dbReference type="ARBA" id="ARBA00022692"/>
    </source>
</evidence>
<keyword evidence="4 6" id="KW-1133">Transmembrane helix</keyword>
<dbReference type="PANTHER" id="PTHR45649">
    <property type="entry name" value="AMINO-ACID PERMEASE BAT1"/>
    <property type="match status" value="1"/>
</dbReference>
<dbReference type="EMBL" id="MIKG01000010">
    <property type="protein sequence ID" value="RAO69823.1"/>
    <property type="molecule type" value="Genomic_DNA"/>
</dbReference>
<dbReference type="GO" id="GO:0022857">
    <property type="term" value="F:transmembrane transporter activity"/>
    <property type="evidence" value="ECO:0007669"/>
    <property type="project" value="InterPro"/>
</dbReference>
<feature type="transmembrane region" description="Helical" evidence="6">
    <location>
        <begin position="100"/>
        <end position="125"/>
    </location>
</feature>
<evidence type="ECO:0000256" key="1">
    <source>
        <dbReference type="ARBA" id="ARBA00004141"/>
    </source>
</evidence>
<feature type="transmembrane region" description="Helical" evidence="6">
    <location>
        <begin position="375"/>
        <end position="397"/>
    </location>
</feature>
<dbReference type="OrthoDB" id="4476201at2759"/>
<comment type="subcellular location">
    <subcellularLocation>
        <location evidence="1">Membrane</location>
        <topology evidence="1">Multi-pass membrane protein</topology>
    </subcellularLocation>
</comment>
<feature type="transmembrane region" description="Helical" evidence="6">
    <location>
        <begin position="24"/>
        <end position="46"/>
    </location>
</feature>
<dbReference type="Proteomes" id="UP000249363">
    <property type="component" value="Unassembled WGS sequence"/>
</dbReference>
<keyword evidence="3 6" id="KW-0812">Transmembrane</keyword>
<evidence type="ECO:0000313" key="7">
    <source>
        <dbReference type="EMBL" id="RAO69823.1"/>
    </source>
</evidence>
<evidence type="ECO:0000256" key="4">
    <source>
        <dbReference type="ARBA" id="ARBA00022989"/>
    </source>
</evidence>
<keyword evidence="5 6" id="KW-0472">Membrane</keyword>
<dbReference type="Pfam" id="PF13520">
    <property type="entry name" value="AA_permease_2"/>
    <property type="match status" value="1"/>
</dbReference>
<sequence>MTADSEAQGTLEVHLKPRLSRLTMVAMTFAILNTWIALAGSIGLVLPSGGPVSFLYGFIFCVICNFALAASLGELAAIWPTAGGQYHFVYALAPEKWRKILSFWVGWTNIAGWLTLVTTEGFFACQYTIDMRVYSYRSEAHTDFKIAQFISAAAVIASSGSYEIQAWKTYLIFLAILTFTTGANVWGNRILGRWNDAALYWSLLAVVIISIVILATSPKTDASYVFAKFENETGWSDGMAWILGLLQSALSLIGFDAALHMTEEMPRPAEDAPRAILYAVAVGGVTGTIFLIVILFCMVDPETILTTPTNMPISELILQATGSRAAATILTLMLAICFINGTFGCITSASRLTYAMARDDGIIFPRFFARISPKLDVPVHTIGLCFIFNVLFGLLYMGPSVAFSAYSASCTIFLNVSYAIPVIVLIFRGRDVLIPYQTESTFFKLGKRSGLAINCVAASFVVVTSVFFCFPTSLPVSGSVMNYVSVVIGIFLVLITSYWFVYGKRFQGPKFDVIMGHQPGYTDEKTAVDGK</sequence>
<feature type="transmembrane region" description="Helical" evidence="6">
    <location>
        <begin position="480"/>
        <end position="501"/>
    </location>
</feature>
<feature type="transmembrane region" description="Helical" evidence="6">
    <location>
        <begin position="199"/>
        <end position="218"/>
    </location>
</feature>
<protein>
    <recommendedName>
        <fullName evidence="9">Amino acid permease/ SLC12A domain-containing protein</fullName>
    </recommendedName>
</protein>
<dbReference type="STRING" id="1196081.A0A364L1Y3"/>
<feature type="transmembrane region" description="Helical" evidence="6">
    <location>
        <begin position="170"/>
        <end position="187"/>
    </location>
</feature>
<dbReference type="PIRSF" id="PIRSF006060">
    <property type="entry name" value="AA_transporter"/>
    <property type="match status" value="1"/>
</dbReference>
<accession>A0A364L1Y3</accession>
<dbReference type="Gene3D" id="1.20.1740.10">
    <property type="entry name" value="Amino acid/polyamine transporter I"/>
    <property type="match status" value="1"/>
</dbReference>
<gene>
    <name evidence="7" type="ORF">BHQ10_005835</name>
</gene>
<feature type="transmembrane region" description="Helical" evidence="6">
    <location>
        <begin position="451"/>
        <end position="474"/>
    </location>
</feature>
<dbReference type="GeneID" id="63795051"/>
<evidence type="ECO:0000313" key="8">
    <source>
        <dbReference type="Proteomes" id="UP000249363"/>
    </source>
</evidence>
<dbReference type="PANTHER" id="PTHR45649:SF14">
    <property type="entry name" value="GABA PERMEASE"/>
    <property type="match status" value="1"/>
</dbReference>